<keyword evidence="4" id="KW-1185">Reference proteome</keyword>
<reference evidence="4" key="1">
    <citation type="submission" date="2019-03" db="EMBL/GenBank/DDBJ databases">
        <title>Snf2 controls pulcherriminic acid biosynthesis and connects pigmentation and antifungal activity of the yeast Metschnikowia pulcherrima.</title>
        <authorList>
            <person name="Gore-Lloyd D."/>
            <person name="Sumann I."/>
            <person name="Brachmann A.O."/>
            <person name="Schneeberger K."/>
            <person name="Ortiz-Merino R.A."/>
            <person name="Moreno-Beltran M."/>
            <person name="Schlaefli M."/>
            <person name="Kirner P."/>
            <person name="Santos Kron A."/>
            <person name="Wolfe K.H."/>
            <person name="Piel J."/>
            <person name="Ahrens C.H."/>
            <person name="Henk D."/>
            <person name="Freimoser F.M."/>
        </authorList>
    </citation>
    <scope>NUCLEOTIDE SEQUENCE [LARGE SCALE GENOMIC DNA]</scope>
    <source>
        <strain evidence="4">APC 1.2</strain>
    </source>
</reference>
<dbReference type="InterPro" id="IPR027417">
    <property type="entry name" value="P-loop_NTPase"/>
</dbReference>
<name>A0A4P6XWJ6_9ASCO</name>
<dbReference type="EMBL" id="CP034461">
    <property type="protein sequence ID" value="QBM90678.1"/>
    <property type="molecule type" value="Genomic_DNA"/>
</dbReference>
<dbReference type="Gene3D" id="3.40.50.300">
    <property type="entry name" value="P-loop containing nucleotide triphosphate hydrolases"/>
    <property type="match status" value="1"/>
</dbReference>
<dbReference type="GO" id="GO:0003677">
    <property type="term" value="F:DNA binding"/>
    <property type="evidence" value="ECO:0007669"/>
    <property type="project" value="TreeGrafter"/>
</dbReference>
<proteinExistence type="predicted"/>
<accession>A0A4P6XWJ6</accession>
<sequence>MLLGLEQFMRTEKDAVCHVGSLSIPGSAKSSDTNSDPIEDTTVEDLHLANTISQPALRQPQNDLMSLLSGSQTAKTKKKKTTRKRTQIDAEEKNTPLEDPLVFFTDLKTVSISESSDVPDTSFDVLEFERKAEKSKAIEDLEKKIYSAGKSVSVSDFLRKKKAPETKVAPDIKVDEVIPNPPSSPEIIAVDDENEVIEITEEDPLIVTTLDDPEILFPNSRSVNARNLFDAFAPKPMKRANGEWSLKVRLRISPDKLAAIKKFENPLTTRGNHDSGGSMLSTLMNKKTTRDASKVLPLNQHTESSASGKKGNAVFAMMMKNASQNANPKLSAIQKLKELHPPHISRELMHVLPEGEYAHVKPSRTLAKSISKDDVDISQESMVELGTDSLSAFKEQAQSPPKLRYTNIDNHSEEALVKKNAPLAFTSMPHMAVLSNFIQNKVPKTNHANWPQKFQPKSIKTLLIQRECRQFLKKWMSNAFSVLETQSTKTPRNVKLKELQKKQKRRDASMQNFIVDDFDEDEELTDEDVFVPILVIQGEHGSCKTASIYAAMAAMDGYVHEINTGQARSRKDLHSSLREFCTTQIIHKNHDEKKFQKGLVLFEDCDVLFEQDKTFWTTVQDVINYSRRPIVVTVRDLGAVPTNIRELAEEQNSILTFKVPPTYETKQYLWLCAFSFGVSLAPEVLDQVVSECQTNKSIDLRKALMTCQWLCRIPHTDSGICYILHEPTLESFAAPAHDLEHVVAKLDAVSVSDVLETNTHSQILHDVQVNELIDIYVIDDSLHLRQRTLPHELNTGASIRELFNHEEEPSQHAFTFNDIHGRILEFLASRAKKLPKFIQDLYGMRVQTRSRSTENFVEERPETQGLPETSVCYSMSLQGIIQDLAPIARYWASFQKGIIALDNESRKDSRTQGIQNFLGWRKFYDGVEMVLATGPIYGDE</sequence>
<dbReference type="PANTHER" id="PTHR23389">
    <property type="entry name" value="CHROMOSOME TRANSMISSION FIDELITY FACTOR 18"/>
    <property type="match status" value="1"/>
</dbReference>
<evidence type="ECO:0000313" key="4">
    <source>
        <dbReference type="Proteomes" id="UP000292447"/>
    </source>
</evidence>
<feature type="compositionally biased region" description="Basic residues" evidence="2">
    <location>
        <begin position="75"/>
        <end position="85"/>
    </location>
</feature>
<gene>
    <name evidence="3" type="primary">MPUL0F02620</name>
    <name evidence="3" type="ORF">METSCH_F02620</name>
</gene>
<feature type="region of interest" description="Disordered" evidence="2">
    <location>
        <begin position="68"/>
        <end position="88"/>
    </location>
</feature>
<protein>
    <submittedName>
        <fullName evidence="3">Telomere length regulation protein</fullName>
    </submittedName>
</protein>
<organism evidence="3 4">
    <name type="scientific">Metschnikowia aff. pulcherrima</name>
    <dbReference type="NCBI Taxonomy" id="2163413"/>
    <lineage>
        <taxon>Eukaryota</taxon>
        <taxon>Fungi</taxon>
        <taxon>Dikarya</taxon>
        <taxon>Ascomycota</taxon>
        <taxon>Saccharomycotina</taxon>
        <taxon>Pichiomycetes</taxon>
        <taxon>Metschnikowiaceae</taxon>
        <taxon>Metschnikowia</taxon>
    </lineage>
</organism>
<dbReference type="STRING" id="2163413.A0A4P6XWJ6"/>
<dbReference type="GO" id="GO:0006260">
    <property type="term" value="P:DNA replication"/>
    <property type="evidence" value="ECO:0007669"/>
    <property type="project" value="UniProtKB-KW"/>
</dbReference>
<evidence type="ECO:0000313" key="3">
    <source>
        <dbReference type="EMBL" id="QBM90678.1"/>
    </source>
</evidence>
<evidence type="ECO:0000256" key="1">
    <source>
        <dbReference type="ARBA" id="ARBA00022705"/>
    </source>
</evidence>
<dbReference type="PANTHER" id="PTHR23389:SF6">
    <property type="entry name" value="REPLICATION FACTOR C SUBUNIT 1"/>
    <property type="match status" value="1"/>
</dbReference>
<keyword evidence="1" id="KW-0235">DNA replication</keyword>
<dbReference type="AlphaFoldDB" id="A0A4P6XWJ6"/>
<dbReference type="GO" id="GO:0005634">
    <property type="term" value="C:nucleus"/>
    <property type="evidence" value="ECO:0007669"/>
    <property type="project" value="TreeGrafter"/>
</dbReference>
<evidence type="ECO:0000256" key="2">
    <source>
        <dbReference type="SAM" id="MobiDB-lite"/>
    </source>
</evidence>
<dbReference type="SUPFAM" id="SSF52540">
    <property type="entry name" value="P-loop containing nucleoside triphosphate hydrolases"/>
    <property type="match status" value="1"/>
</dbReference>
<dbReference type="Proteomes" id="UP000292447">
    <property type="component" value="Chromosome VI"/>
</dbReference>